<dbReference type="RefSeq" id="WP_136945723.1">
    <property type="nucleotide sequence ID" value="NZ_SWFM01000001.1"/>
</dbReference>
<dbReference type="OrthoDB" id="2735914at2"/>
<sequence length="146" mass="17355">MSLFNHDWDCCKKKLYKCHDEWDCFYEKSKHRYYDECEHDKKSEHKCYDDCEHDKKSKDKCEEDCHKKEKSKKSCDTCICDQLKKLPSGAFVDLIINGIDYFSNMKFINVDSKTCCATFIDCTDTFIVDCKQIQAIRMVKDKYSGK</sequence>
<accession>A0A4U1MN35</accession>
<dbReference type="EMBL" id="SWFM01000001">
    <property type="protein sequence ID" value="TKD71870.1"/>
    <property type="molecule type" value="Genomic_DNA"/>
</dbReference>
<organism evidence="1 2">
    <name type="scientific">Guptibacillus hwajinpoensis</name>
    <dbReference type="NCBI Taxonomy" id="208199"/>
    <lineage>
        <taxon>Bacteria</taxon>
        <taxon>Bacillati</taxon>
        <taxon>Bacillota</taxon>
        <taxon>Bacilli</taxon>
        <taxon>Bacillales</taxon>
        <taxon>Guptibacillaceae</taxon>
        <taxon>Guptibacillus</taxon>
    </lineage>
</organism>
<evidence type="ECO:0000313" key="1">
    <source>
        <dbReference type="EMBL" id="TKD71870.1"/>
    </source>
</evidence>
<protein>
    <submittedName>
        <fullName evidence="1">Uncharacterized protein</fullName>
    </submittedName>
</protein>
<name>A0A4U1MN35_9BACL</name>
<dbReference type="AlphaFoldDB" id="A0A4U1MN35"/>
<evidence type="ECO:0000313" key="2">
    <source>
        <dbReference type="Proteomes" id="UP000310541"/>
    </source>
</evidence>
<reference evidence="1 2" key="1">
    <citation type="submission" date="2019-04" db="EMBL/GenBank/DDBJ databases">
        <title>Genome sequence of Bacillus hwajinpoensis strain Y2.</title>
        <authorList>
            <person name="Fair J.L."/>
            <person name="Maclea K.S."/>
        </authorList>
    </citation>
    <scope>NUCLEOTIDE SEQUENCE [LARGE SCALE GENOMIC DNA]</scope>
    <source>
        <strain evidence="1 2">Y2</strain>
    </source>
</reference>
<comment type="caution">
    <text evidence="1">The sequence shown here is derived from an EMBL/GenBank/DDBJ whole genome shotgun (WGS) entry which is preliminary data.</text>
</comment>
<proteinExistence type="predicted"/>
<dbReference type="Proteomes" id="UP000310541">
    <property type="component" value="Unassembled WGS sequence"/>
</dbReference>
<gene>
    <name evidence="1" type="ORF">FBF83_03455</name>
</gene>